<accession>A0A1C3TCY0</accession>
<dbReference type="SUPFAM" id="SSF53474">
    <property type="entry name" value="alpha/beta-Hydrolases"/>
    <property type="match status" value="1"/>
</dbReference>
<proteinExistence type="predicted"/>
<dbReference type="InterPro" id="IPR029058">
    <property type="entry name" value="AB_hydrolase_fold"/>
</dbReference>
<evidence type="ECO:0000313" key="1">
    <source>
        <dbReference type="EMBL" id="VXB17115.1"/>
    </source>
</evidence>
<gene>
    <name evidence="1" type="ORF">BACI71_100327</name>
</gene>
<name>A0A1C3TCY0_BACMY</name>
<sequence length="385" mass="43138">MRNEISDEAYRELADGAYKSDKKIEINNKRGSEEWEPIHPKGAKLHDKETGFDATVYQNKVTGDIVVAYRGTEGKESLDRSVPDFITDARYILMGKNPIQDGEKINIDDKSQVVAANQFTQAVTLMEHVKKEYKDKGVKISATGHSLGGANAQFASAICGVSAVTYSAPGVYDMLPKDIQKRVDAGEYKGQIINYINPKDSISGGALREDKTHIGDTYMVNSDFKTANSDYGMHQIDRLLDSIGAKDFHGINNYHVDAFGNIDNSLLVDTSTGEKIYRSPRFSIGGVGEVRVLMEYLEESAKKMQQSAEEFQNQIPRVVSEVMQHLSSTKSQRLERRIEELYHCLDQTSRVYATKAGEVSAFIKRKADEYKAADENFQGFEWLKK</sequence>
<reference evidence="1 2" key="1">
    <citation type="submission" date="2019-10" db="EMBL/GenBank/DDBJ databases">
        <authorList>
            <person name="Karimi E."/>
        </authorList>
    </citation>
    <scope>NUCLEOTIDE SEQUENCE [LARGE SCALE GENOMIC DNA]</scope>
    <source>
        <strain evidence="1">Bacillus sp. 71</strain>
    </source>
</reference>
<evidence type="ECO:0000313" key="2">
    <source>
        <dbReference type="Proteomes" id="UP000437562"/>
    </source>
</evidence>
<dbReference type="Proteomes" id="UP000437562">
    <property type="component" value="Unassembled WGS sequence"/>
</dbReference>
<dbReference type="EMBL" id="CABWMC010000002">
    <property type="protein sequence ID" value="VXB17115.1"/>
    <property type="molecule type" value="Genomic_DNA"/>
</dbReference>
<dbReference type="Pfam" id="PF26363">
    <property type="entry name" value="Phospholipase-like"/>
    <property type="match status" value="1"/>
</dbReference>
<dbReference type="AlphaFoldDB" id="A0A1C3TCY0"/>
<dbReference type="GO" id="GO:0006629">
    <property type="term" value="P:lipid metabolic process"/>
    <property type="evidence" value="ECO:0007669"/>
    <property type="project" value="InterPro"/>
</dbReference>
<dbReference type="RefSeq" id="WP_088040029.1">
    <property type="nucleotide sequence ID" value="NZ_FLZU01000021.1"/>
</dbReference>
<organism evidence="1 2">
    <name type="scientific">Bacillus mycoides</name>
    <dbReference type="NCBI Taxonomy" id="1405"/>
    <lineage>
        <taxon>Bacteria</taxon>
        <taxon>Bacillati</taxon>
        <taxon>Bacillota</taxon>
        <taxon>Bacilli</taxon>
        <taxon>Bacillales</taxon>
        <taxon>Bacillaceae</taxon>
        <taxon>Bacillus</taxon>
        <taxon>Bacillus cereus group</taxon>
    </lineage>
</organism>
<protein>
    <submittedName>
        <fullName evidence="1">Uncharacterized protein</fullName>
    </submittedName>
</protein>
<dbReference type="Gene3D" id="3.40.50.1820">
    <property type="entry name" value="alpha/beta hydrolase"/>
    <property type="match status" value="1"/>
</dbReference>
<accession>A0A653NK39</accession>